<name>A0A4Y7SF69_COPMI</name>
<keyword evidence="3" id="KW-1185">Reference proteome</keyword>
<accession>A0A4Y7SF69</accession>
<feature type="region of interest" description="Disordered" evidence="1">
    <location>
        <begin position="243"/>
        <end position="264"/>
    </location>
</feature>
<sequence>MHQEHNIPWNLLAKGVKFVRENPAYTPRTTGFFTKSPNASELNHFVRAFISTIRTFSDTERAKYPSPWPKPFPTCGPVVYSNEVKAKHPEYLDGRRQRIENWIERAHRGEASASSQRTYSTSHADLADVVKILFAEASMETLLMLANHPEIPLGNLVQLSWGHHFGWSRVMESALRTYLLFNLILAVGTSGGQSGEGMLRRGDYTKMESYQYAYRDETWSMDHDAQQVPHRKFWKGAREADEAARDELDGEGGQGPHLGKGDPPQMHLDITKLKEYLKTDFALLYQYDMIIRECGLDPEWEREMVFTLRNMVRGFNINDGQWVESEGKWTPPVFT</sequence>
<evidence type="ECO:0000256" key="1">
    <source>
        <dbReference type="SAM" id="MobiDB-lite"/>
    </source>
</evidence>
<gene>
    <name evidence="2" type="ORF">FA13DRAFT_1644620</name>
</gene>
<organism evidence="2 3">
    <name type="scientific">Coprinellus micaceus</name>
    <name type="common">Glistening ink-cap mushroom</name>
    <name type="synonym">Coprinus micaceus</name>
    <dbReference type="NCBI Taxonomy" id="71717"/>
    <lineage>
        <taxon>Eukaryota</taxon>
        <taxon>Fungi</taxon>
        <taxon>Dikarya</taxon>
        <taxon>Basidiomycota</taxon>
        <taxon>Agaricomycotina</taxon>
        <taxon>Agaricomycetes</taxon>
        <taxon>Agaricomycetidae</taxon>
        <taxon>Agaricales</taxon>
        <taxon>Agaricineae</taxon>
        <taxon>Psathyrellaceae</taxon>
        <taxon>Coprinellus</taxon>
    </lineage>
</organism>
<dbReference type="Proteomes" id="UP000298030">
    <property type="component" value="Unassembled WGS sequence"/>
</dbReference>
<proteinExistence type="predicted"/>
<comment type="caution">
    <text evidence="2">The sequence shown here is derived from an EMBL/GenBank/DDBJ whole genome shotgun (WGS) entry which is preliminary data.</text>
</comment>
<dbReference type="OrthoDB" id="3204049at2759"/>
<reference evidence="2 3" key="1">
    <citation type="journal article" date="2019" name="Nat. Ecol. Evol.">
        <title>Megaphylogeny resolves global patterns of mushroom evolution.</title>
        <authorList>
            <person name="Varga T."/>
            <person name="Krizsan K."/>
            <person name="Foldi C."/>
            <person name="Dima B."/>
            <person name="Sanchez-Garcia M."/>
            <person name="Sanchez-Ramirez S."/>
            <person name="Szollosi G.J."/>
            <person name="Szarkandi J.G."/>
            <person name="Papp V."/>
            <person name="Albert L."/>
            <person name="Andreopoulos W."/>
            <person name="Angelini C."/>
            <person name="Antonin V."/>
            <person name="Barry K.W."/>
            <person name="Bougher N.L."/>
            <person name="Buchanan P."/>
            <person name="Buyck B."/>
            <person name="Bense V."/>
            <person name="Catcheside P."/>
            <person name="Chovatia M."/>
            <person name="Cooper J."/>
            <person name="Damon W."/>
            <person name="Desjardin D."/>
            <person name="Finy P."/>
            <person name="Geml J."/>
            <person name="Haridas S."/>
            <person name="Hughes K."/>
            <person name="Justo A."/>
            <person name="Karasinski D."/>
            <person name="Kautmanova I."/>
            <person name="Kiss B."/>
            <person name="Kocsube S."/>
            <person name="Kotiranta H."/>
            <person name="LaButti K.M."/>
            <person name="Lechner B.E."/>
            <person name="Liimatainen K."/>
            <person name="Lipzen A."/>
            <person name="Lukacs Z."/>
            <person name="Mihaltcheva S."/>
            <person name="Morgado L.N."/>
            <person name="Niskanen T."/>
            <person name="Noordeloos M.E."/>
            <person name="Ohm R.A."/>
            <person name="Ortiz-Santana B."/>
            <person name="Ovrebo C."/>
            <person name="Racz N."/>
            <person name="Riley R."/>
            <person name="Savchenko A."/>
            <person name="Shiryaev A."/>
            <person name="Soop K."/>
            <person name="Spirin V."/>
            <person name="Szebenyi C."/>
            <person name="Tomsovsky M."/>
            <person name="Tulloss R.E."/>
            <person name="Uehling J."/>
            <person name="Grigoriev I.V."/>
            <person name="Vagvolgyi C."/>
            <person name="Papp T."/>
            <person name="Martin F.M."/>
            <person name="Miettinen O."/>
            <person name="Hibbett D.S."/>
            <person name="Nagy L.G."/>
        </authorList>
    </citation>
    <scope>NUCLEOTIDE SEQUENCE [LARGE SCALE GENOMIC DNA]</scope>
    <source>
        <strain evidence="2 3">FP101781</strain>
    </source>
</reference>
<evidence type="ECO:0000313" key="3">
    <source>
        <dbReference type="Proteomes" id="UP000298030"/>
    </source>
</evidence>
<dbReference type="EMBL" id="QPFP01000139">
    <property type="protein sequence ID" value="TEB20454.1"/>
    <property type="molecule type" value="Genomic_DNA"/>
</dbReference>
<protein>
    <submittedName>
        <fullName evidence="2">Uncharacterized protein</fullName>
    </submittedName>
</protein>
<dbReference type="AlphaFoldDB" id="A0A4Y7SF69"/>
<evidence type="ECO:0000313" key="2">
    <source>
        <dbReference type="EMBL" id="TEB20454.1"/>
    </source>
</evidence>